<evidence type="ECO:0000313" key="4">
    <source>
        <dbReference type="Proteomes" id="UP000525329"/>
    </source>
</evidence>
<dbReference type="Proteomes" id="UP000525329">
    <property type="component" value="Unassembled WGS sequence"/>
</dbReference>
<dbReference type="InterPro" id="IPR042098">
    <property type="entry name" value="TauD-like_sf"/>
</dbReference>
<reference evidence="3 4" key="1">
    <citation type="submission" date="2020-05" db="EMBL/GenBank/DDBJ databases">
        <title>Horizontal transmission and recombination maintain forever young bacterial symbiont genomes.</title>
        <authorList>
            <person name="Russell S.L."/>
            <person name="Pepper-Tunick E."/>
            <person name="Svedberg J."/>
            <person name="Byrne A."/>
            <person name="Ruelas Castillo J."/>
            <person name="Vollmers C."/>
            <person name="Beinart R.A."/>
            <person name="Corbett-Detig R."/>
        </authorList>
    </citation>
    <scope>NUCLEOTIDE SEQUENCE [LARGE SCALE GENOMIC DNA]</scope>
    <source>
        <strain evidence="3">Monterey_2004</strain>
    </source>
</reference>
<dbReference type="AlphaFoldDB" id="A0A853G2Z5"/>
<evidence type="ECO:0000259" key="2">
    <source>
        <dbReference type="Pfam" id="PF02668"/>
    </source>
</evidence>
<dbReference type="SUPFAM" id="SSF51197">
    <property type="entry name" value="Clavaminate synthase-like"/>
    <property type="match status" value="1"/>
</dbReference>
<comment type="caution">
    <text evidence="3">The sequence shown here is derived from an EMBL/GenBank/DDBJ whole genome shotgun (WGS) entry which is preliminary data.</text>
</comment>
<accession>A0A853G2Z5</accession>
<feature type="domain" description="TauD/TfdA-like" evidence="2">
    <location>
        <begin position="35"/>
        <end position="278"/>
    </location>
</feature>
<evidence type="ECO:0000313" key="3">
    <source>
        <dbReference type="EMBL" id="NYT52714.1"/>
    </source>
</evidence>
<keyword evidence="1" id="KW-0560">Oxidoreductase</keyword>
<name>A0A853G2Z5_9GAMM</name>
<keyword evidence="3" id="KW-0223">Dioxygenase</keyword>
<gene>
    <name evidence="3" type="ORF">H0A74_04000</name>
</gene>
<organism evidence="3 4">
    <name type="scientific">Candidatus Vesicomyosocius endoextente</name>
    <dbReference type="NCBI Taxonomy" id="2738853"/>
    <lineage>
        <taxon>Bacteria</taxon>
        <taxon>Pseudomonadati</taxon>
        <taxon>Pseudomonadota</taxon>
        <taxon>Gammaproteobacteria</taxon>
        <taxon>Candidatus Pseudothioglobaceae</taxon>
        <taxon>Candidatus Vesicomyidisocius</taxon>
    </lineage>
</organism>
<dbReference type="Pfam" id="PF02668">
    <property type="entry name" value="TauD"/>
    <property type="match status" value="1"/>
</dbReference>
<dbReference type="Gene3D" id="3.60.130.10">
    <property type="entry name" value="Clavaminate synthase-like"/>
    <property type="match status" value="1"/>
</dbReference>
<dbReference type="InterPro" id="IPR003819">
    <property type="entry name" value="TauD/TfdA-like"/>
</dbReference>
<proteinExistence type="predicted"/>
<dbReference type="GO" id="GO:0016706">
    <property type="term" value="F:2-oxoglutarate-dependent dioxygenase activity"/>
    <property type="evidence" value="ECO:0007669"/>
    <property type="project" value="UniProtKB-ARBA"/>
</dbReference>
<dbReference type="EMBL" id="JACCHU010000002">
    <property type="protein sequence ID" value="NYT52714.1"/>
    <property type="molecule type" value="Genomic_DNA"/>
</dbReference>
<protein>
    <submittedName>
        <fullName evidence="3">TauD/TfdA family dioxygenase</fullName>
    </submittedName>
</protein>
<evidence type="ECO:0000256" key="1">
    <source>
        <dbReference type="ARBA" id="ARBA00023002"/>
    </source>
</evidence>
<sequence length="286" mass="33482">MSILNNLDEYKYWRDDKLENSSTNIKTCLIEINNPFKIIKSEKDKIKLLCQKNNFALFHIKQQNNYPRAIIAINKQLGLVDYDSHLYVLNQGLANITKNVKKDQAKFIPYTDKAIGWHTDGYYNKTSQRIRAFSLFCVTPASYGGENKWINQQIVYLQLRESNPDVAIALTHAKAMRIPEYVKNSIIKRRTSIGAIFFIDEPTSQLYMRYTQRKKNIIYSNSQEVKQAITILDKYLKTTTKYHFRHTMAANQGILCNNILHKRSAFTDNPNNPRLLLRGRYFNRLN</sequence>